<sequence>MSKEWLWWLGEFGLVAVVAVVAGFVTRDVPISILYGLFVGTVFFVLREHRRVGSKFERHVDELEDKALNLPTTFSHLENVNLYLKQLIEREKSELLRLAKEIAEGEIGLRARPLYRIVNDFHKLAKPGDKIIATNSGGQWGIPQWDLIVQTDCELADSGVDFTRIFIEPTNATPEYKKRLKQEMDHHKEHIKVRFIKEPRLPPGVNQNGMLIVDKYVGYLVKGTGIGPKQTPEEVRLFTRHDELEKWKEMMETIIKLSEEYK</sequence>
<dbReference type="EMBL" id="BARS01008238">
    <property type="protein sequence ID" value="GAF75892.1"/>
    <property type="molecule type" value="Genomic_DNA"/>
</dbReference>
<gene>
    <name evidence="2" type="ORF">S01H1_15745</name>
</gene>
<organism evidence="2">
    <name type="scientific">marine sediment metagenome</name>
    <dbReference type="NCBI Taxonomy" id="412755"/>
    <lineage>
        <taxon>unclassified sequences</taxon>
        <taxon>metagenomes</taxon>
        <taxon>ecological metagenomes</taxon>
    </lineage>
</organism>
<protein>
    <submittedName>
        <fullName evidence="2">Uncharacterized protein</fullName>
    </submittedName>
</protein>
<dbReference type="AlphaFoldDB" id="X0SJ09"/>
<keyword evidence="1" id="KW-0472">Membrane</keyword>
<evidence type="ECO:0000256" key="1">
    <source>
        <dbReference type="SAM" id="Phobius"/>
    </source>
</evidence>
<feature type="transmembrane region" description="Helical" evidence="1">
    <location>
        <begin position="5"/>
        <end position="23"/>
    </location>
</feature>
<reference evidence="2" key="1">
    <citation type="journal article" date="2014" name="Front. Microbiol.">
        <title>High frequency of phylogenetically diverse reductive dehalogenase-homologous genes in deep subseafloor sedimentary metagenomes.</title>
        <authorList>
            <person name="Kawai M."/>
            <person name="Futagami T."/>
            <person name="Toyoda A."/>
            <person name="Takaki Y."/>
            <person name="Nishi S."/>
            <person name="Hori S."/>
            <person name="Arai W."/>
            <person name="Tsubouchi T."/>
            <person name="Morono Y."/>
            <person name="Uchiyama I."/>
            <person name="Ito T."/>
            <person name="Fujiyama A."/>
            <person name="Inagaki F."/>
            <person name="Takami H."/>
        </authorList>
    </citation>
    <scope>NUCLEOTIDE SEQUENCE</scope>
    <source>
        <strain evidence="2">Expedition CK06-06</strain>
    </source>
</reference>
<accession>X0SJ09</accession>
<proteinExistence type="predicted"/>
<name>X0SJ09_9ZZZZ</name>
<feature type="transmembrane region" description="Helical" evidence="1">
    <location>
        <begin position="29"/>
        <end position="46"/>
    </location>
</feature>
<keyword evidence="1" id="KW-0812">Transmembrane</keyword>
<evidence type="ECO:0000313" key="2">
    <source>
        <dbReference type="EMBL" id="GAF75892.1"/>
    </source>
</evidence>
<keyword evidence="1" id="KW-1133">Transmembrane helix</keyword>
<comment type="caution">
    <text evidence="2">The sequence shown here is derived from an EMBL/GenBank/DDBJ whole genome shotgun (WGS) entry which is preliminary data.</text>
</comment>